<dbReference type="RefSeq" id="WP_256260636.1">
    <property type="nucleotide sequence ID" value="NZ_QJJY01000039.1"/>
</dbReference>
<accession>A0A318HWB8</accession>
<comment type="caution">
    <text evidence="1">The sequence shown here is derived from an EMBL/GenBank/DDBJ whole genome shotgun (WGS) entry which is preliminary data.</text>
</comment>
<evidence type="ECO:0000313" key="1">
    <source>
        <dbReference type="EMBL" id="PXX22533.1"/>
    </source>
</evidence>
<evidence type="ECO:0000313" key="2">
    <source>
        <dbReference type="Proteomes" id="UP000247755"/>
    </source>
</evidence>
<gene>
    <name evidence="1" type="ORF">NA66_10396</name>
</gene>
<name>A0A318HWB8_BURPY</name>
<organism evidence="1 2">
    <name type="scientific">Burkholderia pyrrocinia</name>
    <name type="common">Pseudomonas pyrrocinia</name>
    <dbReference type="NCBI Taxonomy" id="60550"/>
    <lineage>
        <taxon>Bacteria</taxon>
        <taxon>Pseudomonadati</taxon>
        <taxon>Pseudomonadota</taxon>
        <taxon>Betaproteobacteria</taxon>
        <taxon>Burkholderiales</taxon>
        <taxon>Burkholderiaceae</taxon>
        <taxon>Burkholderia</taxon>
        <taxon>Burkholderia cepacia complex</taxon>
    </lineage>
</organism>
<dbReference type="EMBL" id="QJJY01000039">
    <property type="protein sequence ID" value="PXX22533.1"/>
    <property type="molecule type" value="Genomic_DNA"/>
</dbReference>
<dbReference type="Proteomes" id="UP000247755">
    <property type="component" value="Unassembled WGS sequence"/>
</dbReference>
<dbReference type="AlphaFoldDB" id="A0A318HWB8"/>
<protein>
    <submittedName>
        <fullName evidence="1">Uncharacterized protein</fullName>
    </submittedName>
</protein>
<sequence length="41" mass="4382">MEGDSGDASPAPRRRNKAGIQVFRFGNLQAALLAHFGVNLV</sequence>
<reference evidence="1 2" key="1">
    <citation type="submission" date="2018-05" db="EMBL/GenBank/DDBJ databases">
        <title>Comparative genomics of bacterial root endophytes of switchgrass collected from native prairies over two seasons.</title>
        <authorList>
            <person name="Tang Y."/>
        </authorList>
    </citation>
    <scope>NUCLEOTIDE SEQUENCE [LARGE SCALE GENOMIC DNA]</scope>
    <source>
        <strain evidence="1 2">NFIX32</strain>
    </source>
</reference>
<proteinExistence type="predicted"/>